<gene>
    <name evidence="10" type="primary">murG</name>
    <name evidence="14" type="ORF">A2867_02415</name>
</gene>
<comment type="pathway">
    <text evidence="10">Cell wall biogenesis; peptidoglycan biosynthesis.</text>
</comment>
<dbReference type="PANTHER" id="PTHR21015">
    <property type="entry name" value="UDP-N-ACETYLGLUCOSAMINE--N-ACETYLMURAMYL-(PENTAPEPTIDE) PYROPHOSPHORYL-UNDECAPRENOL N-ACETYLGLUCOSAMINE TRANSFERASE 1"/>
    <property type="match status" value="1"/>
</dbReference>
<dbReference type="GO" id="GO:0005886">
    <property type="term" value="C:plasma membrane"/>
    <property type="evidence" value="ECO:0007669"/>
    <property type="project" value="UniProtKB-SubCell"/>
</dbReference>
<sequence length="380" mass="41699">MKILITGAHFTPAVATIEELKKMDGVEVVYVGRKTTLEGDKALSVESKVLPAMGVKFIPIITGRLQRSFTPYTIPSLLKIPIGLIQALYIILSEKPDVILSFGGYVAVPVVIVGWLFSIPTIVHEQTITLGLANRINSIFADKIAASFEKGVLKGEKVILTGNPVRQNILDLSRLPAGKAGPGDITEEYSEIFKSARKDKKPVILFTGGNQGSHVINLAVEESLDKLLKIACIIHVTGDNKFEDFERLQGLQTGRYLVKKWIGEEWGVILSQVDLVICRAGINTLNELAYLGKPALIIPIASSEQNKNAKYFEELGLVKVLSQSKLSGETLLRNIRLLLNGLNYLTKKTKEAKKIIIPDAAKRLALETVLLGQKIEANRI</sequence>
<protein>
    <recommendedName>
        <fullName evidence="10">UDP-N-acetylglucosamine--N-acetylmuramyl-(pentapeptide) pyrophosphoryl-undecaprenol N-acetylglucosamine transferase</fullName>
        <ecNumber evidence="10">2.4.1.227</ecNumber>
    </recommendedName>
    <alternativeName>
        <fullName evidence="10">Undecaprenyl-PP-MurNAc-pentapeptide-UDPGlcNAc GlcNAc transferase</fullName>
    </alternativeName>
</protein>
<evidence type="ECO:0000313" key="15">
    <source>
        <dbReference type="Proteomes" id="UP000177555"/>
    </source>
</evidence>
<accession>A0A1F5JH71</accession>
<proteinExistence type="inferred from homology"/>
<feature type="domain" description="Glycosyl transferase family 28 C-terminal" evidence="13">
    <location>
        <begin position="203"/>
        <end position="364"/>
    </location>
</feature>
<dbReference type="Pfam" id="PF03033">
    <property type="entry name" value="Glyco_transf_28"/>
    <property type="match status" value="1"/>
</dbReference>
<dbReference type="PANTHER" id="PTHR21015:SF22">
    <property type="entry name" value="GLYCOSYLTRANSFERASE"/>
    <property type="match status" value="1"/>
</dbReference>
<dbReference type="GO" id="GO:0051301">
    <property type="term" value="P:cell division"/>
    <property type="evidence" value="ECO:0007669"/>
    <property type="project" value="UniProtKB-KW"/>
</dbReference>
<evidence type="ECO:0000313" key="14">
    <source>
        <dbReference type="EMBL" id="OGE27898.1"/>
    </source>
</evidence>
<dbReference type="Pfam" id="PF04101">
    <property type="entry name" value="Glyco_tran_28_C"/>
    <property type="match status" value="1"/>
</dbReference>
<feature type="transmembrane region" description="Helical" evidence="11">
    <location>
        <begin position="98"/>
        <end position="117"/>
    </location>
</feature>
<dbReference type="GO" id="GO:0009252">
    <property type="term" value="P:peptidoglycan biosynthetic process"/>
    <property type="evidence" value="ECO:0007669"/>
    <property type="project" value="UniProtKB-UniRule"/>
</dbReference>
<keyword evidence="2 10" id="KW-0132">Cell division</keyword>
<comment type="similarity">
    <text evidence="10">Belongs to the glycosyltransferase 28 family. MurG subfamily.</text>
</comment>
<reference evidence="14 15" key="1">
    <citation type="journal article" date="2016" name="Nat. Commun.">
        <title>Thousands of microbial genomes shed light on interconnected biogeochemical processes in an aquifer system.</title>
        <authorList>
            <person name="Anantharaman K."/>
            <person name="Brown C.T."/>
            <person name="Hug L.A."/>
            <person name="Sharon I."/>
            <person name="Castelle C.J."/>
            <person name="Probst A.J."/>
            <person name="Thomas B.C."/>
            <person name="Singh A."/>
            <person name="Wilkins M.J."/>
            <person name="Karaoz U."/>
            <person name="Brodie E.L."/>
            <person name="Williams K.H."/>
            <person name="Hubbard S.S."/>
            <person name="Banfield J.F."/>
        </authorList>
    </citation>
    <scope>NUCLEOTIDE SEQUENCE [LARGE SCALE GENOMIC DNA]</scope>
</reference>
<keyword evidence="3 10" id="KW-0328">Glycosyltransferase</keyword>
<evidence type="ECO:0000256" key="4">
    <source>
        <dbReference type="ARBA" id="ARBA00022679"/>
    </source>
</evidence>
<dbReference type="SUPFAM" id="SSF53756">
    <property type="entry name" value="UDP-Glycosyltransferase/glycogen phosphorylase"/>
    <property type="match status" value="1"/>
</dbReference>
<dbReference type="UniPathway" id="UPA00219"/>
<evidence type="ECO:0000256" key="7">
    <source>
        <dbReference type="ARBA" id="ARBA00023136"/>
    </source>
</evidence>
<comment type="catalytic activity">
    <reaction evidence="10">
        <text>di-trans,octa-cis-undecaprenyl diphospho-N-acetyl-alpha-D-muramoyl-L-alanyl-D-glutamyl-meso-2,6-diaminopimeloyl-D-alanyl-D-alanine + UDP-N-acetyl-alpha-D-glucosamine = di-trans,octa-cis-undecaprenyl diphospho-[N-acetyl-alpha-D-glucosaminyl-(1-&gt;4)]-N-acetyl-alpha-D-muramoyl-L-alanyl-D-glutamyl-meso-2,6-diaminopimeloyl-D-alanyl-D-alanine + UDP + H(+)</text>
        <dbReference type="Rhea" id="RHEA:31227"/>
        <dbReference type="ChEBI" id="CHEBI:15378"/>
        <dbReference type="ChEBI" id="CHEBI:57705"/>
        <dbReference type="ChEBI" id="CHEBI:58223"/>
        <dbReference type="ChEBI" id="CHEBI:61387"/>
        <dbReference type="ChEBI" id="CHEBI:61388"/>
        <dbReference type="EC" id="2.4.1.227"/>
    </reaction>
</comment>
<dbReference type="GO" id="GO:0005975">
    <property type="term" value="P:carbohydrate metabolic process"/>
    <property type="evidence" value="ECO:0007669"/>
    <property type="project" value="InterPro"/>
</dbReference>
<evidence type="ECO:0000256" key="9">
    <source>
        <dbReference type="ARBA" id="ARBA00023316"/>
    </source>
</evidence>
<dbReference type="AlphaFoldDB" id="A0A1F5JH71"/>
<feature type="binding site" evidence="10">
    <location>
        <position position="305"/>
    </location>
    <ligand>
        <name>UDP-N-acetyl-alpha-D-glucosamine</name>
        <dbReference type="ChEBI" id="CHEBI:57705"/>
    </ligand>
</feature>
<evidence type="ECO:0000256" key="8">
    <source>
        <dbReference type="ARBA" id="ARBA00023306"/>
    </source>
</evidence>
<evidence type="ECO:0000256" key="2">
    <source>
        <dbReference type="ARBA" id="ARBA00022618"/>
    </source>
</evidence>
<feature type="binding site" evidence="10">
    <location>
        <position position="166"/>
    </location>
    <ligand>
        <name>UDP-N-acetyl-alpha-D-glucosamine</name>
        <dbReference type="ChEBI" id="CHEBI:57705"/>
    </ligand>
</feature>
<keyword evidence="1 10" id="KW-1003">Cell membrane</keyword>
<comment type="subcellular location">
    <subcellularLocation>
        <location evidence="10">Cell membrane</location>
        <topology evidence="10">Peripheral membrane protein</topology>
        <orientation evidence="10">Cytoplasmic side</orientation>
    </subcellularLocation>
</comment>
<feature type="transmembrane region" description="Helical" evidence="11">
    <location>
        <begin position="72"/>
        <end position="91"/>
    </location>
</feature>
<evidence type="ECO:0000259" key="13">
    <source>
        <dbReference type="Pfam" id="PF04101"/>
    </source>
</evidence>
<evidence type="ECO:0000259" key="12">
    <source>
        <dbReference type="Pfam" id="PF03033"/>
    </source>
</evidence>
<dbReference type="EMBL" id="MFCP01000027">
    <property type="protein sequence ID" value="OGE27898.1"/>
    <property type="molecule type" value="Genomic_DNA"/>
</dbReference>
<dbReference type="HAMAP" id="MF_00033">
    <property type="entry name" value="MurG"/>
    <property type="match status" value="1"/>
</dbReference>
<evidence type="ECO:0000256" key="6">
    <source>
        <dbReference type="ARBA" id="ARBA00022984"/>
    </source>
</evidence>
<keyword evidence="11" id="KW-1133">Transmembrane helix</keyword>
<keyword evidence="6 10" id="KW-0573">Peptidoglycan synthesis</keyword>
<evidence type="ECO:0000256" key="1">
    <source>
        <dbReference type="ARBA" id="ARBA00022475"/>
    </source>
</evidence>
<dbReference type="GO" id="GO:0008360">
    <property type="term" value="P:regulation of cell shape"/>
    <property type="evidence" value="ECO:0007669"/>
    <property type="project" value="UniProtKB-KW"/>
</dbReference>
<keyword evidence="11" id="KW-0812">Transmembrane</keyword>
<keyword evidence="7 10" id="KW-0472">Membrane</keyword>
<dbReference type="GO" id="GO:0051991">
    <property type="term" value="F:UDP-N-acetyl-D-glucosamine:N-acetylmuramoyl-L-alanyl-D-glutamyl-meso-2,6-diaminopimelyl-D-alanyl-D-alanine-diphosphoundecaprenol 4-beta-N-acetylglucosaminlytransferase activity"/>
    <property type="evidence" value="ECO:0007669"/>
    <property type="project" value="RHEA"/>
</dbReference>
<dbReference type="CDD" id="cd03785">
    <property type="entry name" value="GT28_MurG"/>
    <property type="match status" value="1"/>
</dbReference>
<evidence type="ECO:0000256" key="11">
    <source>
        <dbReference type="SAM" id="Phobius"/>
    </source>
</evidence>
<comment type="function">
    <text evidence="10">Cell wall formation. Catalyzes the transfer of a GlcNAc subunit on undecaprenyl-pyrophosphoryl-MurNAc-pentapeptide (lipid intermediate I) to form undecaprenyl-pyrophosphoryl-MurNAc-(pentapeptide)GlcNAc (lipid intermediate II).</text>
</comment>
<evidence type="ECO:0000256" key="10">
    <source>
        <dbReference type="HAMAP-Rule" id="MF_00033"/>
    </source>
</evidence>
<organism evidence="14 15">
    <name type="scientific">Candidatus Daviesbacteria bacterium RIFCSPHIGHO2_01_FULL_40_11</name>
    <dbReference type="NCBI Taxonomy" id="1797762"/>
    <lineage>
        <taxon>Bacteria</taxon>
        <taxon>Candidatus Daviesiibacteriota</taxon>
    </lineage>
</organism>
<dbReference type="Gene3D" id="3.40.50.2000">
    <property type="entry name" value="Glycogen Phosphorylase B"/>
    <property type="match status" value="2"/>
</dbReference>
<evidence type="ECO:0000256" key="5">
    <source>
        <dbReference type="ARBA" id="ARBA00022960"/>
    </source>
</evidence>
<dbReference type="InterPro" id="IPR004276">
    <property type="entry name" value="GlycoTrans_28_N"/>
</dbReference>
<dbReference type="Proteomes" id="UP000177555">
    <property type="component" value="Unassembled WGS sequence"/>
</dbReference>
<dbReference type="InterPro" id="IPR007235">
    <property type="entry name" value="Glyco_trans_28_C"/>
</dbReference>
<name>A0A1F5JH71_9BACT</name>
<keyword evidence="5 10" id="KW-0133">Cell shape</keyword>
<comment type="caution">
    <text evidence="10">Lacks conserved residue(s) required for the propagation of feature annotation.</text>
</comment>
<dbReference type="GO" id="GO:0050511">
    <property type="term" value="F:undecaprenyldiphospho-muramoylpentapeptide beta-N-acetylglucosaminyltransferase activity"/>
    <property type="evidence" value="ECO:0007669"/>
    <property type="project" value="UniProtKB-UniRule"/>
</dbReference>
<keyword evidence="8 10" id="KW-0131">Cell cycle</keyword>
<keyword evidence="9 10" id="KW-0961">Cell wall biogenesis/degradation</keyword>
<keyword evidence="4 10" id="KW-0808">Transferase</keyword>
<comment type="caution">
    <text evidence="14">The sequence shown here is derived from an EMBL/GenBank/DDBJ whole genome shotgun (WGS) entry which is preliminary data.</text>
</comment>
<dbReference type="InterPro" id="IPR006009">
    <property type="entry name" value="GlcNAc_MurG"/>
</dbReference>
<evidence type="ECO:0000256" key="3">
    <source>
        <dbReference type="ARBA" id="ARBA00022676"/>
    </source>
</evidence>
<dbReference type="GO" id="GO:0071555">
    <property type="term" value="P:cell wall organization"/>
    <property type="evidence" value="ECO:0007669"/>
    <property type="project" value="UniProtKB-KW"/>
</dbReference>
<feature type="domain" description="Glycosyltransferase family 28 N-terminal" evidence="12">
    <location>
        <begin position="6"/>
        <end position="145"/>
    </location>
</feature>
<dbReference type="EC" id="2.4.1.227" evidence="10"/>